<accession>A0A3P7N0Q6</accession>
<keyword evidence="2" id="KW-0833">Ubl conjugation pathway</keyword>
<evidence type="ECO:0000313" key="4">
    <source>
        <dbReference type="Proteomes" id="UP000281553"/>
    </source>
</evidence>
<dbReference type="InterPro" id="IPR039852">
    <property type="entry name" value="CAND1/CAND2"/>
</dbReference>
<sequence length="141" mass="14827">AVDKQPDAANPGSGGIDVSRAAYSQRLSFYYLLQALREAVVNLLSINAIDCIRTNLDTLWPEEGSRNLVAECLGRLSLISPKLLIGRLQTQLNSPEAANSALTRCTLVTAAKYILVVSEGGGGAGMGNTDGTFETADPATT</sequence>
<dbReference type="PANTHER" id="PTHR12696">
    <property type="entry name" value="TIP120"/>
    <property type="match status" value="1"/>
</dbReference>
<protein>
    <submittedName>
        <fullName evidence="3">Uncharacterized protein</fullName>
    </submittedName>
</protein>
<dbReference type="EMBL" id="UYRU01087769">
    <property type="protein sequence ID" value="VDN35825.1"/>
    <property type="molecule type" value="Genomic_DNA"/>
</dbReference>
<keyword evidence="4" id="KW-1185">Reference proteome</keyword>
<dbReference type="Proteomes" id="UP000281553">
    <property type="component" value="Unassembled WGS sequence"/>
</dbReference>
<proteinExistence type="predicted"/>
<reference evidence="3 4" key="1">
    <citation type="submission" date="2018-11" db="EMBL/GenBank/DDBJ databases">
        <authorList>
            <consortium name="Pathogen Informatics"/>
        </authorList>
    </citation>
    <scope>NUCLEOTIDE SEQUENCE [LARGE SCALE GENOMIC DNA]</scope>
</reference>
<dbReference type="AlphaFoldDB" id="A0A3P7N0Q6"/>
<dbReference type="Gene3D" id="1.25.10.10">
    <property type="entry name" value="Leucine-rich Repeat Variant"/>
    <property type="match status" value="1"/>
</dbReference>
<evidence type="ECO:0000256" key="2">
    <source>
        <dbReference type="ARBA" id="ARBA00022786"/>
    </source>
</evidence>
<name>A0A3P7N0Q6_DIBLA</name>
<gene>
    <name evidence="3" type="ORF">DILT_LOCUS16879</name>
</gene>
<dbReference type="GO" id="GO:0010265">
    <property type="term" value="P:SCF complex assembly"/>
    <property type="evidence" value="ECO:0007669"/>
    <property type="project" value="InterPro"/>
</dbReference>
<feature type="non-terminal residue" evidence="3">
    <location>
        <position position="1"/>
    </location>
</feature>
<organism evidence="3 4">
    <name type="scientific">Dibothriocephalus latus</name>
    <name type="common">Fish tapeworm</name>
    <name type="synonym">Diphyllobothrium latum</name>
    <dbReference type="NCBI Taxonomy" id="60516"/>
    <lineage>
        <taxon>Eukaryota</taxon>
        <taxon>Metazoa</taxon>
        <taxon>Spiralia</taxon>
        <taxon>Lophotrochozoa</taxon>
        <taxon>Platyhelminthes</taxon>
        <taxon>Cestoda</taxon>
        <taxon>Eucestoda</taxon>
        <taxon>Diphyllobothriidea</taxon>
        <taxon>Diphyllobothriidae</taxon>
        <taxon>Dibothriocephalus</taxon>
    </lineage>
</organism>
<dbReference type="InterPro" id="IPR011989">
    <property type="entry name" value="ARM-like"/>
</dbReference>
<dbReference type="OrthoDB" id="6260732at2759"/>
<evidence type="ECO:0000313" key="3">
    <source>
        <dbReference type="EMBL" id="VDN35825.1"/>
    </source>
</evidence>
<feature type="non-terminal residue" evidence="3">
    <location>
        <position position="141"/>
    </location>
</feature>
<keyword evidence="1" id="KW-0677">Repeat</keyword>
<evidence type="ECO:0000256" key="1">
    <source>
        <dbReference type="ARBA" id="ARBA00022737"/>
    </source>
</evidence>